<accession>A0A2K9Z6W0</accession>
<gene>
    <name evidence="1" type="ORF">CUJ84_Chr003632</name>
</gene>
<dbReference type="Gene3D" id="3.40.50.300">
    <property type="entry name" value="P-loop containing nucleotide triphosphate hydrolases"/>
    <property type="match status" value="1"/>
</dbReference>
<dbReference type="InterPro" id="IPR008868">
    <property type="entry name" value="TniB"/>
</dbReference>
<reference evidence="1 2" key="1">
    <citation type="submission" date="2017-11" db="EMBL/GenBank/DDBJ databases">
        <title>Complete genome of Rhizobium leguminosarum Norway, an ineffective micro-symbiont.</title>
        <authorList>
            <person name="Hoffrichter A."/>
            <person name="Liang J."/>
            <person name="Brachmann A."/>
            <person name="Marin M."/>
        </authorList>
    </citation>
    <scope>NUCLEOTIDE SEQUENCE [LARGE SCALE GENOMIC DNA]</scope>
    <source>
        <strain evidence="1 2">Norway</strain>
    </source>
</reference>
<protein>
    <recommendedName>
        <fullName evidence="3">AAA family ATPase</fullName>
    </recommendedName>
</protein>
<proteinExistence type="predicted"/>
<dbReference type="Proteomes" id="UP000238523">
    <property type="component" value="Chromosome"/>
</dbReference>
<evidence type="ECO:0000313" key="1">
    <source>
        <dbReference type="EMBL" id="AUW43963.1"/>
    </source>
</evidence>
<dbReference type="AlphaFoldDB" id="A0A2K9Z6W0"/>
<dbReference type="RefSeq" id="WP_105007061.1">
    <property type="nucleotide sequence ID" value="NZ_CP025012.1"/>
</dbReference>
<evidence type="ECO:0000313" key="2">
    <source>
        <dbReference type="Proteomes" id="UP000238523"/>
    </source>
</evidence>
<evidence type="ECO:0008006" key="3">
    <source>
        <dbReference type="Google" id="ProtNLM"/>
    </source>
</evidence>
<organism evidence="1 2">
    <name type="scientific">Rhizobium leguminosarum</name>
    <dbReference type="NCBI Taxonomy" id="384"/>
    <lineage>
        <taxon>Bacteria</taxon>
        <taxon>Pseudomonadati</taxon>
        <taxon>Pseudomonadota</taxon>
        <taxon>Alphaproteobacteria</taxon>
        <taxon>Hyphomicrobiales</taxon>
        <taxon>Rhizobiaceae</taxon>
        <taxon>Rhizobium/Agrobacterium group</taxon>
        <taxon>Rhizobium</taxon>
    </lineage>
</organism>
<dbReference type="EMBL" id="CP025012">
    <property type="protein sequence ID" value="AUW43963.1"/>
    <property type="molecule type" value="Genomic_DNA"/>
</dbReference>
<dbReference type="Pfam" id="PF05621">
    <property type="entry name" value="TniB"/>
    <property type="match status" value="1"/>
</dbReference>
<name>A0A2K9Z6W0_RHILE</name>
<dbReference type="SUPFAM" id="SSF52540">
    <property type="entry name" value="P-loop containing nucleoside triphosphate hydrolases"/>
    <property type="match status" value="1"/>
</dbReference>
<sequence>MSVAPRISVEEALAIESRLEITRPKVRTHPIPTGQEKLLGDVYLRDIVKNIKDGQKGGGSPERTLLVIGKAGTGKSFALQHQFRQIPEFQPRRNESNELKTPLISFEADRPCGAISLGNGILKAMGFPYNPDERKPGRLFETVKALLVERGVLVLHLDEAQHMFRHKTDDAVQEVQDRLKSLQQIPNWPLHIICSGVDELSKLTGTEDEQLGRRARVMRYERLNFPGDKAEVAKVLTTTAELCDLRIPTELLEDDFLGRLVQSSKGGFGRICSAVQQACFRAIELGRSEVTKADFSRNYQRKYGCLPADNIFEVKNWQGIEPRFALADITPPKKKR</sequence>
<dbReference type="InterPro" id="IPR027417">
    <property type="entry name" value="P-loop_NTPase"/>
</dbReference>